<proteinExistence type="predicted"/>
<name>A0A5C6DNC0_9BACT</name>
<protein>
    <submittedName>
        <fullName evidence="1">Uncharacterized protein</fullName>
    </submittedName>
</protein>
<evidence type="ECO:0000313" key="2">
    <source>
        <dbReference type="Proteomes" id="UP000315471"/>
    </source>
</evidence>
<organism evidence="1 2">
    <name type="scientific">Novipirellula aureliae</name>
    <dbReference type="NCBI Taxonomy" id="2527966"/>
    <lineage>
        <taxon>Bacteria</taxon>
        <taxon>Pseudomonadati</taxon>
        <taxon>Planctomycetota</taxon>
        <taxon>Planctomycetia</taxon>
        <taxon>Pirellulales</taxon>
        <taxon>Pirellulaceae</taxon>
        <taxon>Novipirellula</taxon>
    </lineage>
</organism>
<dbReference type="EMBL" id="SJPY01000007">
    <property type="protein sequence ID" value="TWU37675.1"/>
    <property type="molecule type" value="Genomic_DNA"/>
</dbReference>
<gene>
    <name evidence="1" type="ORF">Q31b_44630</name>
</gene>
<dbReference type="Proteomes" id="UP000315471">
    <property type="component" value="Unassembled WGS sequence"/>
</dbReference>
<dbReference type="AlphaFoldDB" id="A0A5C6DNC0"/>
<keyword evidence="2" id="KW-1185">Reference proteome</keyword>
<evidence type="ECO:0000313" key="1">
    <source>
        <dbReference type="EMBL" id="TWU37675.1"/>
    </source>
</evidence>
<comment type="caution">
    <text evidence="1">The sequence shown here is derived from an EMBL/GenBank/DDBJ whole genome shotgun (WGS) entry which is preliminary data.</text>
</comment>
<dbReference type="RefSeq" id="WP_146601633.1">
    <property type="nucleotide sequence ID" value="NZ_SJPY01000007.1"/>
</dbReference>
<sequence length="389" mass="44114">MKPQSDHPPTFNTLGNYKWPSVPADESLKKFSWKIWRRYRRQRQDPFISDESLRSANRRKLDSIAVPPLCGTILEEMQATFADWIADPAPARWLHLVVLPPCEPNDLVRTWARQHGHRILEPPSRDVLTDPRAELTYHCDSDDAVLVVPRLERWFLRHYDGLHHVRNFLSKAAEAERHCVIGCNSWAWAFLNKAIGAGGLLPAGLTFAAFDADRLRVWFEQLATHADYKDRTFRFSTSGNEVFPSDLASKETGEFFQKLAATSLGIPWIAWHLWRRRLRFGPDDEQQNAPSEKFPDETTIWVAALEEMKLPSCDVDASLLTLHTLLIHDGLTASELDVATPSVDASNVLPSLMAAGFVRREGDQYFCAAAAYPAIRDALQDSGFPLDQL</sequence>
<dbReference type="OrthoDB" id="258935at2"/>
<accession>A0A5C6DNC0</accession>
<reference evidence="1 2" key="1">
    <citation type="submission" date="2019-02" db="EMBL/GenBank/DDBJ databases">
        <title>Deep-cultivation of Planctomycetes and their phenomic and genomic characterization uncovers novel biology.</title>
        <authorList>
            <person name="Wiegand S."/>
            <person name="Jogler M."/>
            <person name="Boedeker C."/>
            <person name="Pinto D."/>
            <person name="Vollmers J."/>
            <person name="Rivas-Marin E."/>
            <person name="Kohn T."/>
            <person name="Peeters S.H."/>
            <person name="Heuer A."/>
            <person name="Rast P."/>
            <person name="Oberbeckmann S."/>
            <person name="Bunk B."/>
            <person name="Jeske O."/>
            <person name="Meyerdierks A."/>
            <person name="Storesund J.E."/>
            <person name="Kallscheuer N."/>
            <person name="Luecker S."/>
            <person name="Lage O.M."/>
            <person name="Pohl T."/>
            <person name="Merkel B.J."/>
            <person name="Hornburger P."/>
            <person name="Mueller R.-W."/>
            <person name="Bruemmer F."/>
            <person name="Labrenz M."/>
            <person name="Spormann A.M."/>
            <person name="Op Den Camp H."/>
            <person name="Overmann J."/>
            <person name="Amann R."/>
            <person name="Jetten M.S.M."/>
            <person name="Mascher T."/>
            <person name="Medema M.H."/>
            <person name="Devos D.P."/>
            <person name="Kaster A.-K."/>
            <person name="Ovreas L."/>
            <person name="Rohde M."/>
            <person name="Galperin M.Y."/>
            <person name="Jogler C."/>
        </authorList>
    </citation>
    <scope>NUCLEOTIDE SEQUENCE [LARGE SCALE GENOMIC DNA]</scope>
    <source>
        <strain evidence="1 2">Q31b</strain>
    </source>
</reference>